<dbReference type="InterPro" id="IPR031981">
    <property type="entry name" value="MIEAP_C"/>
</dbReference>
<evidence type="ECO:0000313" key="3">
    <source>
        <dbReference type="Proteomes" id="UP000092444"/>
    </source>
</evidence>
<dbReference type="EnsemblMetazoa" id="GMOY010055-RA">
    <property type="protein sequence ID" value="GMOY010055-PA"/>
    <property type="gene ID" value="GMOY010055"/>
</dbReference>
<dbReference type="EMBL" id="CCAG010012815">
    <property type="status" value="NOT_ANNOTATED_CDS"/>
    <property type="molecule type" value="Genomic_DNA"/>
</dbReference>
<feature type="domain" description="Mitochondria-eating protein C-terminal" evidence="1">
    <location>
        <begin position="30"/>
        <end position="65"/>
    </location>
</feature>
<accession>A0A1B0G9R8</accession>
<evidence type="ECO:0000259" key="1">
    <source>
        <dbReference type="Pfam" id="PF16026"/>
    </source>
</evidence>
<dbReference type="AlphaFoldDB" id="A0A1B0G9R8"/>
<keyword evidence="3" id="KW-1185">Reference proteome</keyword>
<name>A0A1B0G9R8_GLOMM</name>
<proteinExistence type="predicted"/>
<sequence length="65" mass="7665">MINNISKGISILYEYSWLETCSSLMHYVSFLRHLQSDRRSDLIKAFLWPALMRNSHFLFQAIVAT</sequence>
<evidence type="ECO:0000313" key="2">
    <source>
        <dbReference type="EnsemblMetazoa" id="GMOY010055-PA"/>
    </source>
</evidence>
<dbReference type="Pfam" id="PF16026">
    <property type="entry name" value="MIEAP"/>
    <property type="match status" value="1"/>
</dbReference>
<protein>
    <recommendedName>
        <fullName evidence="1">Mitochondria-eating protein C-terminal domain-containing protein</fullName>
    </recommendedName>
</protein>
<dbReference type="Proteomes" id="UP000092444">
    <property type="component" value="Unassembled WGS sequence"/>
</dbReference>
<reference evidence="2" key="1">
    <citation type="submission" date="2020-05" db="UniProtKB">
        <authorList>
            <consortium name="EnsemblMetazoa"/>
        </authorList>
    </citation>
    <scope>IDENTIFICATION</scope>
    <source>
        <strain evidence="2">Yale</strain>
    </source>
</reference>
<organism evidence="2 3">
    <name type="scientific">Glossina morsitans morsitans</name>
    <name type="common">Savannah tsetse fly</name>
    <dbReference type="NCBI Taxonomy" id="37546"/>
    <lineage>
        <taxon>Eukaryota</taxon>
        <taxon>Metazoa</taxon>
        <taxon>Ecdysozoa</taxon>
        <taxon>Arthropoda</taxon>
        <taxon>Hexapoda</taxon>
        <taxon>Insecta</taxon>
        <taxon>Pterygota</taxon>
        <taxon>Neoptera</taxon>
        <taxon>Endopterygota</taxon>
        <taxon>Diptera</taxon>
        <taxon>Brachycera</taxon>
        <taxon>Muscomorpha</taxon>
        <taxon>Hippoboscoidea</taxon>
        <taxon>Glossinidae</taxon>
        <taxon>Glossina</taxon>
    </lineage>
</organism>
<dbReference type="VEuPathDB" id="VectorBase:GMOY010055"/>